<accession>A0A7J6UAB9</accession>
<sequence>QLPSRGGGHVWHLLPHRSILQSSTCSSPPGTTLRGPPNLPLLCRPTRWPGL</sequence>
<reference evidence="1 2" key="1">
    <citation type="submission" date="2020-04" db="EMBL/GenBank/DDBJ databases">
        <title>Perkinsus olseni comparative genomics.</title>
        <authorList>
            <person name="Bogema D.R."/>
        </authorList>
    </citation>
    <scope>NUCLEOTIDE SEQUENCE [LARGE SCALE GENOMIC DNA]</scope>
    <source>
        <strain evidence="1 2">ATCC PRA-207</strain>
    </source>
</reference>
<evidence type="ECO:0000313" key="1">
    <source>
        <dbReference type="EMBL" id="KAF4754001.1"/>
    </source>
</evidence>
<dbReference type="AlphaFoldDB" id="A0A7J6UAB9"/>
<gene>
    <name evidence="1" type="ORF">FOZ63_018898</name>
</gene>
<keyword evidence="2" id="KW-1185">Reference proteome</keyword>
<name>A0A7J6UAB9_PEROL</name>
<organism evidence="1 2">
    <name type="scientific">Perkinsus olseni</name>
    <name type="common">Perkinsus atlanticus</name>
    <dbReference type="NCBI Taxonomy" id="32597"/>
    <lineage>
        <taxon>Eukaryota</taxon>
        <taxon>Sar</taxon>
        <taxon>Alveolata</taxon>
        <taxon>Perkinsozoa</taxon>
        <taxon>Perkinsea</taxon>
        <taxon>Perkinsida</taxon>
        <taxon>Perkinsidae</taxon>
        <taxon>Perkinsus</taxon>
    </lineage>
</organism>
<protein>
    <submittedName>
        <fullName evidence="1">Uncharacterized protein</fullName>
    </submittedName>
</protein>
<feature type="non-terminal residue" evidence="1">
    <location>
        <position position="1"/>
    </location>
</feature>
<feature type="non-terminal residue" evidence="1">
    <location>
        <position position="51"/>
    </location>
</feature>
<evidence type="ECO:0000313" key="2">
    <source>
        <dbReference type="Proteomes" id="UP000553632"/>
    </source>
</evidence>
<dbReference type="EMBL" id="JABANO010005149">
    <property type="protein sequence ID" value="KAF4754001.1"/>
    <property type="molecule type" value="Genomic_DNA"/>
</dbReference>
<dbReference type="Proteomes" id="UP000553632">
    <property type="component" value="Unassembled WGS sequence"/>
</dbReference>
<proteinExistence type="predicted"/>
<comment type="caution">
    <text evidence="1">The sequence shown here is derived from an EMBL/GenBank/DDBJ whole genome shotgun (WGS) entry which is preliminary data.</text>
</comment>